<keyword evidence="1" id="KW-0812">Transmembrane</keyword>
<keyword evidence="1" id="KW-1133">Transmembrane helix</keyword>
<reference evidence="2 3" key="1">
    <citation type="submission" date="2016-11" db="EMBL/GenBank/DDBJ databases">
        <title>The macronuclear genome of Stentor coeruleus: a giant cell with tiny introns.</title>
        <authorList>
            <person name="Slabodnick M."/>
            <person name="Ruby J.G."/>
            <person name="Reiff S.B."/>
            <person name="Swart E.C."/>
            <person name="Gosai S."/>
            <person name="Prabakaran S."/>
            <person name="Witkowska E."/>
            <person name="Larue G.E."/>
            <person name="Fisher S."/>
            <person name="Freeman R.M."/>
            <person name="Gunawardena J."/>
            <person name="Chu W."/>
            <person name="Stover N.A."/>
            <person name="Gregory B.D."/>
            <person name="Nowacki M."/>
            <person name="Derisi J."/>
            <person name="Roy S.W."/>
            <person name="Marshall W.F."/>
            <person name="Sood P."/>
        </authorList>
    </citation>
    <scope>NUCLEOTIDE SEQUENCE [LARGE SCALE GENOMIC DNA]</scope>
    <source>
        <strain evidence="2">WM001</strain>
    </source>
</reference>
<feature type="transmembrane region" description="Helical" evidence="1">
    <location>
        <begin position="7"/>
        <end position="24"/>
    </location>
</feature>
<organism evidence="2 3">
    <name type="scientific">Stentor coeruleus</name>
    <dbReference type="NCBI Taxonomy" id="5963"/>
    <lineage>
        <taxon>Eukaryota</taxon>
        <taxon>Sar</taxon>
        <taxon>Alveolata</taxon>
        <taxon>Ciliophora</taxon>
        <taxon>Postciliodesmatophora</taxon>
        <taxon>Heterotrichea</taxon>
        <taxon>Heterotrichida</taxon>
        <taxon>Stentoridae</taxon>
        <taxon>Stentor</taxon>
    </lineage>
</organism>
<gene>
    <name evidence="2" type="ORF">SteCoe_4385</name>
</gene>
<feature type="transmembrane region" description="Helical" evidence="1">
    <location>
        <begin position="44"/>
        <end position="64"/>
    </location>
</feature>
<evidence type="ECO:0000256" key="1">
    <source>
        <dbReference type="SAM" id="Phobius"/>
    </source>
</evidence>
<keyword evidence="1" id="KW-0472">Membrane</keyword>
<sequence>MSNSFCVNYLLLISIGGVFILIYIGSLCAANSEELKVEDKKDHASAVFIAAAIYLFIFIVMLGIKCRKRPIVVPQGYQVLDEAS</sequence>
<dbReference type="AlphaFoldDB" id="A0A1R2CUQ9"/>
<accession>A0A1R2CUQ9</accession>
<evidence type="ECO:0000313" key="3">
    <source>
        <dbReference type="Proteomes" id="UP000187209"/>
    </source>
</evidence>
<keyword evidence="3" id="KW-1185">Reference proteome</keyword>
<name>A0A1R2CUQ9_9CILI</name>
<dbReference type="EMBL" id="MPUH01000055">
    <property type="protein sequence ID" value="OMJ92757.1"/>
    <property type="molecule type" value="Genomic_DNA"/>
</dbReference>
<dbReference type="Proteomes" id="UP000187209">
    <property type="component" value="Unassembled WGS sequence"/>
</dbReference>
<protein>
    <submittedName>
        <fullName evidence="2">Uncharacterized protein</fullName>
    </submittedName>
</protein>
<comment type="caution">
    <text evidence="2">The sequence shown here is derived from an EMBL/GenBank/DDBJ whole genome shotgun (WGS) entry which is preliminary data.</text>
</comment>
<proteinExistence type="predicted"/>
<evidence type="ECO:0000313" key="2">
    <source>
        <dbReference type="EMBL" id="OMJ92757.1"/>
    </source>
</evidence>